<comment type="caution">
    <text evidence="2">The sequence shown here is derived from an EMBL/GenBank/DDBJ whole genome shotgun (WGS) entry which is preliminary data.</text>
</comment>
<name>A0A2W5VA69_9BACT</name>
<dbReference type="EMBL" id="QFQP01000034">
    <property type="protein sequence ID" value="PZR07061.1"/>
    <property type="molecule type" value="Genomic_DNA"/>
</dbReference>
<reference evidence="2 3" key="1">
    <citation type="submission" date="2017-08" db="EMBL/GenBank/DDBJ databases">
        <title>Infants hospitalized years apart are colonized by the same room-sourced microbial strains.</title>
        <authorList>
            <person name="Brooks B."/>
            <person name="Olm M.R."/>
            <person name="Firek B.A."/>
            <person name="Baker R."/>
            <person name="Thomas B.C."/>
            <person name="Morowitz M.J."/>
            <person name="Banfield J.F."/>
        </authorList>
    </citation>
    <scope>NUCLEOTIDE SEQUENCE [LARGE SCALE GENOMIC DNA]</scope>
    <source>
        <strain evidence="2">S2_003_000_R2_14</strain>
    </source>
</reference>
<proteinExistence type="predicted"/>
<sequence length="410" mass="44440">MNHAERESRSSDPLPYVQVDRAVRTSVVAPLAGVMNVTPQHVLGSLVQWWEMCGRPADLERIVNETPAGTEPSVVLAEDTVRRRFHLASGHQVDPALLVELGLLEPAKSADDGAPMFRVRGMSRYFGPIKRRLQAREAAKLGGRARASAAREGGRFASKAPETRVSAPQPNHQPNASRPPADAPPGVQPSDQHSGQRSADRSTSLSYESDVGADAPRSAAPGPEVPLVDEQTAPDVAEGARGFWSAFQELRKRALGAVREKEPHPRSLGNWWSHALSEVGGDERRLWRAAELFVVDKHWRSQGAPWAGFAGPSGQWEQFATRASIKPATNPNVYSDSIEVTPAGTCSVCDLELFDGHRGDRSPCGPRGLPLCQTHFDPLADRFGDRVFDEGFGQSPEAAEWLRAAKAGVA</sequence>
<feature type="compositionally biased region" description="Low complexity" evidence="1">
    <location>
        <begin position="140"/>
        <end position="157"/>
    </location>
</feature>
<evidence type="ECO:0000313" key="3">
    <source>
        <dbReference type="Proteomes" id="UP000249061"/>
    </source>
</evidence>
<organism evidence="2 3">
    <name type="scientific">Archangium gephyra</name>
    <dbReference type="NCBI Taxonomy" id="48"/>
    <lineage>
        <taxon>Bacteria</taxon>
        <taxon>Pseudomonadati</taxon>
        <taxon>Myxococcota</taxon>
        <taxon>Myxococcia</taxon>
        <taxon>Myxococcales</taxon>
        <taxon>Cystobacterineae</taxon>
        <taxon>Archangiaceae</taxon>
        <taxon>Archangium</taxon>
    </lineage>
</organism>
<feature type="compositionally biased region" description="Polar residues" evidence="1">
    <location>
        <begin position="166"/>
        <end position="176"/>
    </location>
</feature>
<accession>A0A2W5VA69</accession>
<feature type="compositionally biased region" description="Polar residues" evidence="1">
    <location>
        <begin position="189"/>
        <end position="207"/>
    </location>
</feature>
<dbReference type="AlphaFoldDB" id="A0A2W5VA69"/>
<feature type="region of interest" description="Disordered" evidence="1">
    <location>
        <begin position="137"/>
        <end position="227"/>
    </location>
</feature>
<evidence type="ECO:0000256" key="1">
    <source>
        <dbReference type="SAM" id="MobiDB-lite"/>
    </source>
</evidence>
<protein>
    <submittedName>
        <fullName evidence="2">Uncharacterized protein</fullName>
    </submittedName>
</protein>
<evidence type="ECO:0000313" key="2">
    <source>
        <dbReference type="EMBL" id="PZR07061.1"/>
    </source>
</evidence>
<gene>
    <name evidence="2" type="ORF">DI536_28815</name>
</gene>
<dbReference type="Proteomes" id="UP000249061">
    <property type="component" value="Unassembled WGS sequence"/>
</dbReference>